<reference evidence="2 3" key="1">
    <citation type="submission" date="2016-03" db="EMBL/GenBank/DDBJ databases">
        <title>Whole genome sequencing of Grifola frondosa 9006-11.</title>
        <authorList>
            <person name="Min B."/>
            <person name="Park H."/>
            <person name="Kim J.-G."/>
            <person name="Cho H."/>
            <person name="Oh Y.-L."/>
            <person name="Kong W.-S."/>
            <person name="Choi I.-G."/>
        </authorList>
    </citation>
    <scope>NUCLEOTIDE SEQUENCE [LARGE SCALE GENOMIC DNA]</scope>
    <source>
        <strain evidence="2 3">9006-11</strain>
    </source>
</reference>
<dbReference type="Proteomes" id="UP000092993">
    <property type="component" value="Unassembled WGS sequence"/>
</dbReference>
<protein>
    <submittedName>
        <fullName evidence="2">Uncharacterized protein</fullName>
    </submittedName>
</protein>
<dbReference type="EMBL" id="LUGG01000038">
    <property type="protein sequence ID" value="OBZ65920.1"/>
    <property type="molecule type" value="Genomic_DNA"/>
</dbReference>
<keyword evidence="3" id="KW-1185">Reference proteome</keyword>
<gene>
    <name evidence="2" type="ORF">A0H81_14178</name>
</gene>
<evidence type="ECO:0000313" key="3">
    <source>
        <dbReference type="Proteomes" id="UP000092993"/>
    </source>
</evidence>
<evidence type="ECO:0000256" key="1">
    <source>
        <dbReference type="SAM" id="MobiDB-lite"/>
    </source>
</evidence>
<evidence type="ECO:0000313" key="2">
    <source>
        <dbReference type="EMBL" id="OBZ65920.1"/>
    </source>
</evidence>
<name>A0A1C7LMU6_GRIFR</name>
<accession>A0A1C7LMU6</accession>
<comment type="caution">
    <text evidence="2">The sequence shown here is derived from an EMBL/GenBank/DDBJ whole genome shotgun (WGS) entry which is preliminary data.</text>
</comment>
<proteinExistence type="predicted"/>
<organism evidence="2 3">
    <name type="scientific">Grifola frondosa</name>
    <name type="common">Maitake</name>
    <name type="synonym">Polyporus frondosus</name>
    <dbReference type="NCBI Taxonomy" id="5627"/>
    <lineage>
        <taxon>Eukaryota</taxon>
        <taxon>Fungi</taxon>
        <taxon>Dikarya</taxon>
        <taxon>Basidiomycota</taxon>
        <taxon>Agaricomycotina</taxon>
        <taxon>Agaricomycetes</taxon>
        <taxon>Polyporales</taxon>
        <taxon>Grifolaceae</taxon>
        <taxon>Grifola</taxon>
    </lineage>
</organism>
<feature type="region of interest" description="Disordered" evidence="1">
    <location>
        <begin position="33"/>
        <end position="70"/>
    </location>
</feature>
<sequence length="70" mass="7750">MAKNKMPFRCAQSPRLANRGNTVSRALSLNRTIPPFETPHARAPGGLPPYPTLRNMVTPSHSPGDMMRNH</sequence>
<dbReference type="AlphaFoldDB" id="A0A1C7LMU6"/>